<gene>
    <name evidence="2" type="ORF">B0H67DRAFT_640814</name>
</gene>
<dbReference type="AlphaFoldDB" id="A0AA40AYB2"/>
<dbReference type="InterPro" id="IPR036047">
    <property type="entry name" value="F-box-like_dom_sf"/>
</dbReference>
<proteinExistence type="predicted"/>
<evidence type="ECO:0000259" key="1">
    <source>
        <dbReference type="Pfam" id="PF12937"/>
    </source>
</evidence>
<comment type="caution">
    <text evidence="2">The sequence shown here is derived from an EMBL/GenBank/DDBJ whole genome shotgun (WGS) entry which is preliminary data.</text>
</comment>
<dbReference type="Pfam" id="PF12937">
    <property type="entry name" value="F-box-like"/>
    <property type="match status" value="1"/>
</dbReference>
<name>A0AA40AYB2_9PEZI</name>
<dbReference type="CDD" id="cd09917">
    <property type="entry name" value="F-box_SF"/>
    <property type="match status" value="1"/>
</dbReference>
<organism evidence="2 3">
    <name type="scientific">Lasiosphaeris hirsuta</name>
    <dbReference type="NCBI Taxonomy" id="260670"/>
    <lineage>
        <taxon>Eukaryota</taxon>
        <taxon>Fungi</taxon>
        <taxon>Dikarya</taxon>
        <taxon>Ascomycota</taxon>
        <taxon>Pezizomycotina</taxon>
        <taxon>Sordariomycetes</taxon>
        <taxon>Sordariomycetidae</taxon>
        <taxon>Sordariales</taxon>
        <taxon>Lasiosphaeriaceae</taxon>
        <taxon>Lasiosphaeris</taxon>
    </lineage>
</organism>
<dbReference type="EMBL" id="JAUKUA010000002">
    <property type="protein sequence ID" value="KAK0724241.1"/>
    <property type="molecule type" value="Genomic_DNA"/>
</dbReference>
<dbReference type="Proteomes" id="UP001172102">
    <property type="component" value="Unassembled WGS sequence"/>
</dbReference>
<feature type="domain" description="F-box" evidence="1">
    <location>
        <begin position="43"/>
        <end position="81"/>
    </location>
</feature>
<protein>
    <recommendedName>
        <fullName evidence="1">F-box domain-containing protein</fullName>
    </recommendedName>
</protein>
<dbReference type="InterPro" id="IPR001810">
    <property type="entry name" value="F-box_dom"/>
</dbReference>
<dbReference type="SUPFAM" id="SSF81383">
    <property type="entry name" value="F-box domain"/>
    <property type="match status" value="1"/>
</dbReference>
<accession>A0AA40AYB2</accession>
<evidence type="ECO:0000313" key="3">
    <source>
        <dbReference type="Proteomes" id="UP001172102"/>
    </source>
</evidence>
<sequence>MDQELNTLESHGESQRLLTLQELERTMDPLIAARVYNQRYSYLDRLPDELLVQILVDCHKSDSVALCCLAQVSRRLRDLIVAEFPRSVPCVDGGRGYLTGGYDLAEFRKRLCRDKICADCRPFVGPVSKYLFADINCCEFRAISIGQGLHCDSCDRNHHTSCFIPSDQREGALKRRCIGRRGTVRLCDHMQISWDTIEAHVAKYWNDWNGRQAIDLQACLDNFRIECYDLSHDRRCSAEQAPTWPRARLRKNPSNLISLRLEWTPHSGCEALGIRPGPNAEQASAPALRGLFRQYQQGAGGSICPSLSGSESPEMTCFDPHKCTCVHYEMGGEGQDLRPSECHASRSWERIWSYGQPGGSASRICMSSHRSDDNTSKSVCLVTSYQRDIEISYENPLVPAAWYPGAGINTV</sequence>
<keyword evidence="3" id="KW-1185">Reference proteome</keyword>
<evidence type="ECO:0000313" key="2">
    <source>
        <dbReference type="EMBL" id="KAK0724241.1"/>
    </source>
</evidence>
<reference evidence="2" key="1">
    <citation type="submission" date="2023-06" db="EMBL/GenBank/DDBJ databases">
        <title>Genome-scale phylogeny and comparative genomics of the fungal order Sordariales.</title>
        <authorList>
            <consortium name="Lawrence Berkeley National Laboratory"/>
            <person name="Hensen N."/>
            <person name="Bonometti L."/>
            <person name="Westerberg I."/>
            <person name="Brannstrom I.O."/>
            <person name="Guillou S."/>
            <person name="Cros-Aarteil S."/>
            <person name="Calhoun S."/>
            <person name="Haridas S."/>
            <person name="Kuo A."/>
            <person name="Mondo S."/>
            <person name="Pangilinan J."/>
            <person name="Riley R."/>
            <person name="Labutti K."/>
            <person name="Andreopoulos B."/>
            <person name="Lipzen A."/>
            <person name="Chen C."/>
            <person name="Yanf M."/>
            <person name="Daum C."/>
            <person name="Ng V."/>
            <person name="Clum A."/>
            <person name="Steindorff A."/>
            <person name="Ohm R."/>
            <person name="Martin F."/>
            <person name="Silar P."/>
            <person name="Natvig D."/>
            <person name="Lalanne C."/>
            <person name="Gautier V."/>
            <person name="Ament-Velasquez S.L."/>
            <person name="Kruys A."/>
            <person name="Hutchinson M.I."/>
            <person name="Powell A.J."/>
            <person name="Barry K."/>
            <person name="Miller A.N."/>
            <person name="Grigoriev I.V."/>
            <person name="Debuchy R."/>
            <person name="Gladieux P."/>
            <person name="Thoren M.H."/>
            <person name="Johannesson H."/>
        </authorList>
    </citation>
    <scope>NUCLEOTIDE SEQUENCE</scope>
    <source>
        <strain evidence="2">SMH4607-1</strain>
    </source>
</reference>